<evidence type="ECO:0000256" key="3">
    <source>
        <dbReference type="ARBA" id="ARBA00022676"/>
    </source>
</evidence>
<dbReference type="Gene3D" id="3.90.550.10">
    <property type="entry name" value="Spore Coat Polysaccharide Biosynthesis Protein SpsA, Chain A"/>
    <property type="match status" value="1"/>
</dbReference>
<protein>
    <submittedName>
        <fullName evidence="7">Glycosyltransferase</fullName>
        <ecNumber evidence="7">2.4.-.-</ecNumber>
    </submittedName>
</protein>
<dbReference type="EMBL" id="DWUY01000026">
    <property type="protein sequence ID" value="HJD27628.1"/>
    <property type="molecule type" value="Genomic_DNA"/>
</dbReference>
<dbReference type="PANTHER" id="PTHR43179:SF12">
    <property type="entry name" value="GALACTOFURANOSYLTRANSFERASE GLFT2"/>
    <property type="match status" value="1"/>
</dbReference>
<gene>
    <name evidence="7" type="ORF">H9914_01310</name>
</gene>
<evidence type="ECO:0000259" key="6">
    <source>
        <dbReference type="Pfam" id="PF00535"/>
    </source>
</evidence>
<dbReference type="AlphaFoldDB" id="A0A9D2TX38"/>
<dbReference type="InterPro" id="IPR001173">
    <property type="entry name" value="Glyco_trans_2-like"/>
</dbReference>
<evidence type="ECO:0000256" key="1">
    <source>
        <dbReference type="ARBA" id="ARBA00004776"/>
    </source>
</evidence>
<dbReference type="EC" id="2.4.-.-" evidence="7"/>
<proteinExistence type="inferred from homology"/>
<comment type="caution">
    <text evidence="7">The sequence shown here is derived from an EMBL/GenBank/DDBJ whole genome shotgun (WGS) entry which is preliminary data.</text>
</comment>
<dbReference type="PANTHER" id="PTHR43179">
    <property type="entry name" value="RHAMNOSYLTRANSFERASE WBBL"/>
    <property type="match status" value="1"/>
</dbReference>
<keyword evidence="3 7" id="KW-0328">Glycosyltransferase</keyword>
<keyword evidence="5" id="KW-0175">Coiled coil</keyword>
<dbReference type="SUPFAM" id="SSF53448">
    <property type="entry name" value="Nucleotide-diphospho-sugar transferases"/>
    <property type="match status" value="1"/>
</dbReference>
<comment type="similarity">
    <text evidence="2">Belongs to the glycosyltransferase 2 family.</text>
</comment>
<dbReference type="InterPro" id="IPR029044">
    <property type="entry name" value="Nucleotide-diphossugar_trans"/>
</dbReference>
<comment type="pathway">
    <text evidence="1">Cell wall biogenesis; cell wall polysaccharide biosynthesis.</text>
</comment>
<dbReference type="Proteomes" id="UP000823892">
    <property type="component" value="Unassembled WGS sequence"/>
</dbReference>
<feature type="domain" description="Glycosyltransferase 2-like" evidence="6">
    <location>
        <begin position="7"/>
        <end position="156"/>
    </location>
</feature>
<keyword evidence="4 7" id="KW-0808">Transferase</keyword>
<reference evidence="7" key="1">
    <citation type="journal article" date="2021" name="PeerJ">
        <title>Extensive microbial diversity within the chicken gut microbiome revealed by metagenomics and culture.</title>
        <authorList>
            <person name="Gilroy R."/>
            <person name="Ravi A."/>
            <person name="Getino M."/>
            <person name="Pursley I."/>
            <person name="Horton D.L."/>
            <person name="Alikhan N.F."/>
            <person name="Baker D."/>
            <person name="Gharbi K."/>
            <person name="Hall N."/>
            <person name="Watson M."/>
            <person name="Adriaenssens E.M."/>
            <person name="Foster-Nyarko E."/>
            <person name="Jarju S."/>
            <person name="Secka A."/>
            <person name="Antonio M."/>
            <person name="Oren A."/>
            <person name="Chaudhuri R.R."/>
            <person name="La Ragione R."/>
            <person name="Hildebrand F."/>
            <person name="Pallen M.J."/>
        </authorList>
    </citation>
    <scope>NUCLEOTIDE SEQUENCE</scope>
    <source>
        <strain evidence="7">ChiBcec6-4105</strain>
    </source>
</reference>
<sequence>MGTAGFVILHYGDRETTDACVRSVLKMKDQERIRIIIVDNDIEKTEDERRKLKEAYRDNSRITVLKVRSGGGFSQANNLGYRFAREKLQASFIIVLNNDIEFTQEDFVGRMERSFRENPCHVLGPDVVRAGTGEHQNPLDTRIRTAEEAAYTVRMNRMALRLYPVAWPVILRKLKKEEEKLRRKKTGGGFCREVQKDIVPFGACLIFTPEFVKREELAFDPETQFFYEEYILAYRCRKKGYHTVFDPSLKVLHESGAATVKTFRSEKKRLKFMLERTAEAAQIYHTMITGG</sequence>
<feature type="coiled-coil region" evidence="5">
    <location>
        <begin position="35"/>
        <end position="62"/>
    </location>
</feature>
<evidence type="ECO:0000256" key="2">
    <source>
        <dbReference type="ARBA" id="ARBA00006739"/>
    </source>
</evidence>
<reference evidence="7" key="2">
    <citation type="submission" date="2021-04" db="EMBL/GenBank/DDBJ databases">
        <authorList>
            <person name="Gilroy R."/>
        </authorList>
    </citation>
    <scope>NUCLEOTIDE SEQUENCE</scope>
    <source>
        <strain evidence="7">ChiBcec6-4105</strain>
    </source>
</reference>
<evidence type="ECO:0000313" key="7">
    <source>
        <dbReference type="EMBL" id="HJD27628.1"/>
    </source>
</evidence>
<dbReference type="Pfam" id="PF00535">
    <property type="entry name" value="Glycos_transf_2"/>
    <property type="match status" value="1"/>
</dbReference>
<evidence type="ECO:0000256" key="4">
    <source>
        <dbReference type="ARBA" id="ARBA00022679"/>
    </source>
</evidence>
<organism evidence="7 8">
    <name type="scientific">Candidatus Blautia avicola</name>
    <dbReference type="NCBI Taxonomy" id="2838483"/>
    <lineage>
        <taxon>Bacteria</taxon>
        <taxon>Bacillati</taxon>
        <taxon>Bacillota</taxon>
        <taxon>Clostridia</taxon>
        <taxon>Lachnospirales</taxon>
        <taxon>Lachnospiraceae</taxon>
        <taxon>Blautia</taxon>
    </lineage>
</organism>
<evidence type="ECO:0000256" key="5">
    <source>
        <dbReference type="SAM" id="Coils"/>
    </source>
</evidence>
<accession>A0A9D2TX38</accession>
<evidence type="ECO:0000313" key="8">
    <source>
        <dbReference type="Proteomes" id="UP000823892"/>
    </source>
</evidence>
<name>A0A9D2TX38_9FIRM</name>
<dbReference type="GO" id="GO:0016757">
    <property type="term" value="F:glycosyltransferase activity"/>
    <property type="evidence" value="ECO:0007669"/>
    <property type="project" value="UniProtKB-KW"/>
</dbReference>